<proteinExistence type="predicted"/>
<comment type="caution">
    <text evidence="1">The sequence shown here is derived from an EMBL/GenBank/DDBJ whole genome shotgun (WGS) entry which is preliminary data.</text>
</comment>
<accession>X1AXX3</accession>
<organism evidence="1">
    <name type="scientific">marine sediment metagenome</name>
    <dbReference type="NCBI Taxonomy" id="412755"/>
    <lineage>
        <taxon>unclassified sequences</taxon>
        <taxon>metagenomes</taxon>
        <taxon>ecological metagenomes</taxon>
    </lineage>
</organism>
<reference evidence="1" key="1">
    <citation type="journal article" date="2014" name="Front. Microbiol.">
        <title>High frequency of phylogenetically diverse reductive dehalogenase-homologous genes in deep subseafloor sedimentary metagenomes.</title>
        <authorList>
            <person name="Kawai M."/>
            <person name="Futagami T."/>
            <person name="Toyoda A."/>
            <person name="Takaki Y."/>
            <person name="Nishi S."/>
            <person name="Hori S."/>
            <person name="Arai W."/>
            <person name="Tsubouchi T."/>
            <person name="Morono Y."/>
            <person name="Uchiyama I."/>
            <person name="Ito T."/>
            <person name="Fujiyama A."/>
            <person name="Inagaki F."/>
            <person name="Takami H."/>
        </authorList>
    </citation>
    <scope>NUCLEOTIDE SEQUENCE</scope>
    <source>
        <strain evidence="1">Expedition CK06-06</strain>
    </source>
</reference>
<dbReference type="AlphaFoldDB" id="X1AXX3"/>
<sequence length="29" mass="3250">LVNVEHNRDNIIMDRGAVLVEVGICIENN</sequence>
<protein>
    <submittedName>
        <fullName evidence="1">Uncharacterized protein</fullName>
    </submittedName>
</protein>
<dbReference type="EMBL" id="BART01001216">
    <property type="protein sequence ID" value="GAG64631.1"/>
    <property type="molecule type" value="Genomic_DNA"/>
</dbReference>
<gene>
    <name evidence="1" type="ORF">S01H4_04508</name>
</gene>
<feature type="non-terminal residue" evidence="1">
    <location>
        <position position="1"/>
    </location>
</feature>
<name>X1AXX3_9ZZZZ</name>
<evidence type="ECO:0000313" key="1">
    <source>
        <dbReference type="EMBL" id="GAG64631.1"/>
    </source>
</evidence>